<dbReference type="PANTHER" id="PTHR47837:SF2">
    <property type="entry name" value="GTP PYROPHOSPHOKINASE YWAC"/>
    <property type="match status" value="1"/>
</dbReference>
<dbReference type="Proteomes" id="UP001206821">
    <property type="component" value="Unassembled WGS sequence"/>
</dbReference>
<dbReference type="Gene3D" id="3.30.460.10">
    <property type="entry name" value="Beta Polymerase, domain 2"/>
    <property type="match status" value="1"/>
</dbReference>
<evidence type="ECO:0000259" key="2">
    <source>
        <dbReference type="SMART" id="SM00954"/>
    </source>
</evidence>
<dbReference type="EMBL" id="JANIEK010000002">
    <property type="protein sequence ID" value="MCT4794048.1"/>
    <property type="molecule type" value="Genomic_DNA"/>
</dbReference>
<dbReference type="InterPro" id="IPR043519">
    <property type="entry name" value="NT_sf"/>
</dbReference>
<dbReference type="Gene3D" id="1.10.287.860">
    <property type="entry name" value="Nucleotidyltransferase"/>
    <property type="match status" value="1"/>
</dbReference>
<sequence>MEIEEFFGEQFQQWRERFRYYEMAITELESDLGIIDLDWQTRLGYSPIEHVKTRMKTLPSIVRKMKQKELPLEVDALWDNVHDVAGVRIVTSFRDDIYAILEHLRKRDDLQIDEVKDYIKHPKPSGYRSLHLIVRTKVYLAERIIWVPAEIQIRTLAMDFWAATEHKLQYKYQHQVPESSRAELTEAANMADALDTQMGRIREQILKK</sequence>
<dbReference type="PANTHER" id="PTHR47837">
    <property type="entry name" value="GTP PYROPHOSPHOKINASE YJBM"/>
    <property type="match status" value="1"/>
</dbReference>
<keyword evidence="4" id="KW-1185">Reference proteome</keyword>
<name>A0ABT2KU75_9BACL</name>
<dbReference type="SMART" id="SM00954">
    <property type="entry name" value="RelA_SpoT"/>
    <property type="match status" value="1"/>
</dbReference>
<protein>
    <submittedName>
        <fullName evidence="3">GTP pyrophosphokinase family protein</fullName>
    </submittedName>
</protein>
<dbReference type="InterPro" id="IPR007685">
    <property type="entry name" value="RelA_SpoT"/>
</dbReference>
<evidence type="ECO:0000313" key="4">
    <source>
        <dbReference type="Proteomes" id="UP001206821"/>
    </source>
</evidence>
<accession>A0ABT2KU75</accession>
<organism evidence="3 4">
    <name type="scientific">Exiguobacterium alkaliphilum</name>
    <dbReference type="NCBI Taxonomy" id="1428684"/>
    <lineage>
        <taxon>Bacteria</taxon>
        <taxon>Bacillati</taxon>
        <taxon>Bacillota</taxon>
        <taxon>Bacilli</taxon>
        <taxon>Bacillales</taxon>
        <taxon>Bacillales Family XII. Incertae Sedis</taxon>
        <taxon>Exiguobacterium</taxon>
    </lineage>
</organism>
<evidence type="ECO:0000313" key="3">
    <source>
        <dbReference type="EMBL" id="MCT4794048.1"/>
    </source>
</evidence>
<proteinExistence type="predicted"/>
<dbReference type="Pfam" id="PF04607">
    <property type="entry name" value="RelA_SpoT"/>
    <property type="match status" value="1"/>
</dbReference>
<feature type="domain" description="RelA/SpoT" evidence="2">
    <location>
        <begin position="53"/>
        <end position="176"/>
    </location>
</feature>
<dbReference type="RefSeq" id="WP_034814742.1">
    <property type="nucleotide sequence ID" value="NZ_JANIEK010000002.1"/>
</dbReference>
<evidence type="ECO:0000256" key="1">
    <source>
        <dbReference type="ARBA" id="ARBA00004976"/>
    </source>
</evidence>
<reference evidence="3 4" key="1">
    <citation type="submission" date="2022-07" db="EMBL/GenBank/DDBJ databases">
        <title>Genomic and pangenome structural analysis of the polyextremophile Exiguobacterium.</title>
        <authorList>
            <person name="Shen L."/>
        </authorList>
    </citation>
    <scope>NUCLEOTIDE SEQUENCE [LARGE SCALE GENOMIC DNA]</scope>
    <source>
        <strain evidence="3 4">12_1</strain>
    </source>
</reference>
<dbReference type="CDD" id="cd05399">
    <property type="entry name" value="NT_Rel-Spo_like"/>
    <property type="match status" value="1"/>
</dbReference>
<comment type="pathway">
    <text evidence="1">Purine metabolism; ppGpp biosynthesis; ppGpp from GTP: step 1/2.</text>
</comment>
<dbReference type="InterPro" id="IPR052366">
    <property type="entry name" value="GTP_Pyrophosphokinase"/>
</dbReference>
<comment type="caution">
    <text evidence="3">The sequence shown here is derived from an EMBL/GenBank/DDBJ whole genome shotgun (WGS) entry which is preliminary data.</text>
</comment>
<dbReference type="SUPFAM" id="SSF81301">
    <property type="entry name" value="Nucleotidyltransferase"/>
    <property type="match status" value="1"/>
</dbReference>
<gene>
    <name evidence="3" type="ORF">NQG31_00755</name>
</gene>